<reference evidence="2 3" key="1">
    <citation type="submission" date="2020-01" db="EMBL/GenBank/DDBJ databases">
        <title>Identification and distribution of gene clusters putatively required for synthesis of sphingolipid metabolism inhibitors in phylogenetically diverse species of the filamentous fungus Fusarium.</title>
        <authorList>
            <person name="Kim H.-S."/>
            <person name="Busman M."/>
            <person name="Brown D.W."/>
            <person name="Divon H."/>
            <person name="Uhlig S."/>
            <person name="Proctor R.H."/>
        </authorList>
    </citation>
    <scope>NUCLEOTIDE SEQUENCE [LARGE SCALE GENOMIC DNA]</scope>
    <source>
        <strain evidence="2 3">NRRL 20459</strain>
    </source>
</reference>
<dbReference type="Proteomes" id="UP000554235">
    <property type="component" value="Unassembled WGS sequence"/>
</dbReference>
<gene>
    <name evidence="2" type="ORF">FALBO_15291</name>
</gene>
<evidence type="ECO:0000313" key="3">
    <source>
        <dbReference type="Proteomes" id="UP000554235"/>
    </source>
</evidence>
<feature type="compositionally biased region" description="Low complexity" evidence="1">
    <location>
        <begin position="42"/>
        <end position="51"/>
    </location>
</feature>
<evidence type="ECO:0000313" key="2">
    <source>
        <dbReference type="EMBL" id="KAF4456956.1"/>
    </source>
</evidence>
<name>A0A8H4KVJ3_9HYPO</name>
<keyword evidence="3" id="KW-1185">Reference proteome</keyword>
<feature type="region of interest" description="Disordered" evidence="1">
    <location>
        <begin position="42"/>
        <end position="100"/>
    </location>
</feature>
<comment type="caution">
    <text evidence="2">The sequence shown here is derived from an EMBL/GenBank/DDBJ whole genome shotgun (WGS) entry which is preliminary data.</text>
</comment>
<accession>A0A8H4KVJ3</accession>
<proteinExistence type="predicted"/>
<protein>
    <submittedName>
        <fullName evidence="2">Uncharacterized protein</fullName>
    </submittedName>
</protein>
<organism evidence="2 3">
    <name type="scientific">Fusarium albosuccineum</name>
    <dbReference type="NCBI Taxonomy" id="1237068"/>
    <lineage>
        <taxon>Eukaryota</taxon>
        <taxon>Fungi</taxon>
        <taxon>Dikarya</taxon>
        <taxon>Ascomycota</taxon>
        <taxon>Pezizomycotina</taxon>
        <taxon>Sordariomycetes</taxon>
        <taxon>Hypocreomycetidae</taxon>
        <taxon>Hypocreales</taxon>
        <taxon>Nectriaceae</taxon>
        <taxon>Fusarium</taxon>
        <taxon>Fusarium decemcellulare species complex</taxon>
    </lineage>
</organism>
<dbReference type="EMBL" id="JAADYS010002633">
    <property type="protein sequence ID" value="KAF4456956.1"/>
    <property type="molecule type" value="Genomic_DNA"/>
</dbReference>
<dbReference type="AlphaFoldDB" id="A0A8H4KVJ3"/>
<evidence type="ECO:0000256" key="1">
    <source>
        <dbReference type="SAM" id="MobiDB-lite"/>
    </source>
</evidence>
<sequence length="137" mass="14842">MHKARVERHATGNTKAFLSFGGCGRSSGLKADKEIPTCLHQQQYHNHNHNNSNTISPLPLDDGDHEDDEKPASPPPAPAGRAPATAPVDPARIAFKGSGSASEVFSQLAIKGKLQGKRREVITGWQQTRDWTIPSDQ</sequence>